<dbReference type="InterPro" id="IPR019079">
    <property type="entry name" value="Capsule_synth_CapA"/>
</dbReference>
<gene>
    <name evidence="4" type="ORF">METZ01_LOCUS62497</name>
</gene>
<dbReference type="PANTHER" id="PTHR33393">
    <property type="entry name" value="POLYGLUTAMINE SYNTHESIS ACCESSORY PROTEIN RV0574C-RELATED"/>
    <property type="match status" value="1"/>
</dbReference>
<name>A0A381T7B1_9ZZZZ</name>
<dbReference type="Gene3D" id="3.60.21.10">
    <property type="match status" value="1"/>
</dbReference>
<dbReference type="SMART" id="SM00854">
    <property type="entry name" value="PGA_cap"/>
    <property type="match status" value="1"/>
</dbReference>
<evidence type="ECO:0000259" key="3">
    <source>
        <dbReference type="SMART" id="SM00854"/>
    </source>
</evidence>
<feature type="domain" description="Capsule synthesis protein CapA" evidence="3">
    <location>
        <begin position="57"/>
        <end position="301"/>
    </location>
</feature>
<feature type="region of interest" description="Disordered" evidence="2">
    <location>
        <begin position="1"/>
        <end position="48"/>
    </location>
</feature>
<accession>A0A381T7B1</accession>
<dbReference type="SUPFAM" id="SSF56300">
    <property type="entry name" value="Metallo-dependent phosphatases"/>
    <property type="match status" value="1"/>
</dbReference>
<dbReference type="InterPro" id="IPR052169">
    <property type="entry name" value="CW_Biosynth-Accessory"/>
</dbReference>
<dbReference type="CDD" id="cd07381">
    <property type="entry name" value="MPP_CapA"/>
    <property type="match status" value="1"/>
</dbReference>
<proteinExistence type="inferred from homology"/>
<feature type="non-terminal residue" evidence="4">
    <location>
        <position position="1"/>
    </location>
</feature>
<organism evidence="4">
    <name type="scientific">marine metagenome</name>
    <dbReference type="NCBI Taxonomy" id="408172"/>
    <lineage>
        <taxon>unclassified sequences</taxon>
        <taxon>metagenomes</taxon>
        <taxon>ecological metagenomes</taxon>
    </lineage>
</organism>
<evidence type="ECO:0000256" key="1">
    <source>
        <dbReference type="ARBA" id="ARBA00005662"/>
    </source>
</evidence>
<protein>
    <recommendedName>
        <fullName evidence="3">Capsule synthesis protein CapA domain-containing protein</fullName>
    </recommendedName>
</protein>
<dbReference type="Pfam" id="PF09587">
    <property type="entry name" value="PGA_cap"/>
    <property type="match status" value="1"/>
</dbReference>
<sequence length="394" mass="41693">VNDIVRDLPDDDDPTFVATTTKPPVSSTDGSGTDDSRPPETTEPTTTTTWEPARSFTLVATGELLVHEYVADRAADYGGVGTWDFRPMFRLVRPILAGADVALCHLETPLSADNSDLAYYPGFRVPFELADAIADAGWDGCSVASNHSLDAGTTGVTSTLDHLRRAGVATTGMATTATDDGPATFEADGISIAHLSYTDLMNGGSLPTEPEWLVPRVDAAEILTDAAAARASGAEFVVLSLHWGPEYETAATSRQVELVDTLLASPDVDLLLGHGAHVPQPVIERDGKYAAIGLGNFLSNQPGDERRMCSECPAATQDGLIAWFAVGDLPDGSVGVVDAAYVPTWVHRSSTYEVVPLGIDEPQGVDPAVLDESARRTAAVVEPVLRRLTFDAFG</sequence>
<comment type="similarity">
    <text evidence="1">Belongs to the CapA family.</text>
</comment>
<dbReference type="EMBL" id="UINC01003836">
    <property type="protein sequence ID" value="SVA09643.1"/>
    <property type="molecule type" value="Genomic_DNA"/>
</dbReference>
<reference evidence="4" key="1">
    <citation type="submission" date="2018-05" db="EMBL/GenBank/DDBJ databases">
        <authorList>
            <person name="Lanie J.A."/>
            <person name="Ng W.-L."/>
            <person name="Kazmierczak K.M."/>
            <person name="Andrzejewski T.M."/>
            <person name="Davidsen T.M."/>
            <person name="Wayne K.J."/>
            <person name="Tettelin H."/>
            <person name="Glass J.I."/>
            <person name="Rusch D."/>
            <person name="Podicherti R."/>
            <person name="Tsui H.-C.T."/>
            <person name="Winkler M.E."/>
        </authorList>
    </citation>
    <scope>NUCLEOTIDE SEQUENCE</scope>
</reference>
<evidence type="ECO:0000256" key="2">
    <source>
        <dbReference type="SAM" id="MobiDB-lite"/>
    </source>
</evidence>
<dbReference type="InterPro" id="IPR029052">
    <property type="entry name" value="Metallo-depent_PP-like"/>
</dbReference>
<dbReference type="AlphaFoldDB" id="A0A381T7B1"/>
<evidence type="ECO:0000313" key="4">
    <source>
        <dbReference type="EMBL" id="SVA09643.1"/>
    </source>
</evidence>
<dbReference type="PANTHER" id="PTHR33393:SF13">
    <property type="entry name" value="PGA BIOSYNTHESIS PROTEIN CAPA"/>
    <property type="match status" value="1"/>
</dbReference>